<gene>
    <name evidence="2" type="ORF">BCV69DRAFT_281249</name>
</gene>
<dbReference type="RefSeq" id="XP_025349401.1">
    <property type="nucleotide sequence ID" value="XM_025491915.1"/>
</dbReference>
<feature type="compositionally biased region" description="Low complexity" evidence="1">
    <location>
        <begin position="116"/>
        <end position="128"/>
    </location>
</feature>
<feature type="compositionally biased region" description="Basic and acidic residues" evidence="1">
    <location>
        <begin position="85"/>
        <end position="99"/>
    </location>
</feature>
<name>A0A316UCU7_9BASI</name>
<organism evidence="2 3">
    <name type="scientific">Pseudomicrostroma glucosiphilum</name>
    <dbReference type="NCBI Taxonomy" id="1684307"/>
    <lineage>
        <taxon>Eukaryota</taxon>
        <taxon>Fungi</taxon>
        <taxon>Dikarya</taxon>
        <taxon>Basidiomycota</taxon>
        <taxon>Ustilaginomycotina</taxon>
        <taxon>Exobasidiomycetes</taxon>
        <taxon>Microstromatales</taxon>
        <taxon>Microstromatales incertae sedis</taxon>
        <taxon>Pseudomicrostroma</taxon>
    </lineage>
</organism>
<proteinExistence type="predicted"/>
<keyword evidence="3" id="KW-1185">Reference proteome</keyword>
<dbReference type="AlphaFoldDB" id="A0A316UCU7"/>
<accession>A0A316UCU7</accession>
<dbReference type="GeneID" id="37013649"/>
<feature type="compositionally biased region" description="Pro residues" evidence="1">
    <location>
        <begin position="71"/>
        <end position="83"/>
    </location>
</feature>
<reference evidence="2 3" key="1">
    <citation type="journal article" date="2018" name="Mol. Biol. Evol.">
        <title>Broad Genomic Sampling Reveals a Smut Pathogenic Ancestry of the Fungal Clade Ustilaginomycotina.</title>
        <authorList>
            <person name="Kijpornyongpan T."/>
            <person name="Mondo S.J."/>
            <person name="Barry K."/>
            <person name="Sandor L."/>
            <person name="Lee J."/>
            <person name="Lipzen A."/>
            <person name="Pangilinan J."/>
            <person name="LaButti K."/>
            <person name="Hainaut M."/>
            <person name="Henrissat B."/>
            <person name="Grigoriev I.V."/>
            <person name="Spatafora J.W."/>
            <person name="Aime M.C."/>
        </authorList>
    </citation>
    <scope>NUCLEOTIDE SEQUENCE [LARGE SCALE GENOMIC DNA]</scope>
    <source>
        <strain evidence="2 3">MCA 4718</strain>
    </source>
</reference>
<evidence type="ECO:0000313" key="2">
    <source>
        <dbReference type="EMBL" id="PWN22241.1"/>
    </source>
</evidence>
<sequence>MAKSRRKGKKDVPGPGKSLSTASMAADKSHYWIMSLIWRLWAQYGLPLWAAMLTASPLPAPIAAEPVGSPPVPVKIPEEPPVPVKDAEEPKNKDEPKKTGERKKKDKRPHQKRLSQQRAPQHRPPQQQIITPDETRPETPPAVPKPPLALTDLPTEMIEAIVERCVATNASGILCCSKSLHSHAVVCLYKDVHIRSLDQLRSFVSARSGSRKSCDLYTRSLRIDIPGVPGSSEASTLPATGGTPHQNLHTDIDGSANFVGVPQSASAKRLLYISQALEICSKIKHLHLALFAVHHSEHRISSEYRNHESNAFVRALSGLGSLETLLWTPPAAAANIQGFSVAIVDQALQSLALGIRAAGFAAVRIRSRFQANGMKPSMELPVAHYKGDTTTANVASWSQEAITKAANGHGHPLTRVELHNAIFPTILGPANLLFTLAAPAWEAMPPGRIMPHIPTHCNMVSGQRVDHLRRSLYIPHVCEPLFPNLTAVKISSATNVSAQGVCEMLSRVGRPKPLSIEVTNGFIASIWEARLTRESIQAYHITQMKDHIQRHLSRLSRRWIPSFFDAVNPLPRLRMMQGFSARVLFGWWLTGRPSSVWPFVDVFWQVYVPLYLLISATARDTGPCFAAVTPYAQAWLEILTTPEEEECEADYLLLLQNGLDFQDIAGARFSYRLLQRNIDTRHSPLWTNSPPHLGKWRASLSRDARYRGREDTITVEEWMDDRIQALLDKRMESLKLDSQLDRIGGGHSRSDARGAGW</sequence>
<feature type="region of interest" description="Disordered" evidence="1">
    <location>
        <begin position="71"/>
        <end position="149"/>
    </location>
</feature>
<dbReference type="EMBL" id="KZ819323">
    <property type="protein sequence ID" value="PWN22241.1"/>
    <property type="molecule type" value="Genomic_DNA"/>
</dbReference>
<evidence type="ECO:0000256" key="1">
    <source>
        <dbReference type="SAM" id="MobiDB-lite"/>
    </source>
</evidence>
<protein>
    <submittedName>
        <fullName evidence="2">Uncharacterized protein</fullName>
    </submittedName>
</protein>
<dbReference type="Proteomes" id="UP000245942">
    <property type="component" value="Unassembled WGS sequence"/>
</dbReference>
<feature type="compositionally biased region" description="Basic residues" evidence="1">
    <location>
        <begin position="100"/>
        <end position="115"/>
    </location>
</feature>
<feature type="compositionally biased region" description="Pro residues" evidence="1">
    <location>
        <begin position="138"/>
        <end position="147"/>
    </location>
</feature>
<feature type="region of interest" description="Disordered" evidence="1">
    <location>
        <begin position="1"/>
        <end position="21"/>
    </location>
</feature>
<evidence type="ECO:0000313" key="3">
    <source>
        <dbReference type="Proteomes" id="UP000245942"/>
    </source>
</evidence>